<dbReference type="EMBL" id="LCKD01000009">
    <property type="protein sequence ID" value="KKT89992.1"/>
    <property type="molecule type" value="Genomic_DNA"/>
</dbReference>
<protein>
    <submittedName>
        <fullName evidence="2">Uncharacterized protein</fullName>
    </submittedName>
</protein>
<comment type="caution">
    <text evidence="2">The sequence shown here is derived from an EMBL/GenBank/DDBJ whole genome shotgun (WGS) entry which is preliminary data.</text>
</comment>
<accession>A0A0G1NA68</accession>
<name>A0A0G1NA68_9BACT</name>
<organism evidence="2 3">
    <name type="scientific">Candidatus Yanofskybacteria bacterium GW2011_GWB1_45_11</name>
    <dbReference type="NCBI Taxonomy" id="1619026"/>
    <lineage>
        <taxon>Bacteria</taxon>
        <taxon>Candidatus Yanofskyibacteriota</taxon>
    </lineage>
</organism>
<sequence length="253" mass="27873">MPEGMLGKLSLPDVQGPRDDLERKWAGNDGPLWLEAIKWLLKQDPRQLKIQNLKPNPPKIGRFWKKAGPNAIRVNLKAAPSLPFDGATIAHHEGKGWALVEKRGGGLYINRRKFSLYRSERQVNGRTLKGYELRDELTDKPVFNATLADALYENPHLLPEELKTDGNGNILFIYFFGTRFSDRDGSSGSAVCSSTLARGVGTTAGSAASSARLSPLLFSQVLRFGLLEPLVLGLSLGAQARRGIVFIKLILLQ</sequence>
<evidence type="ECO:0000256" key="1">
    <source>
        <dbReference type="SAM" id="MobiDB-lite"/>
    </source>
</evidence>
<dbReference type="Proteomes" id="UP000034368">
    <property type="component" value="Unassembled WGS sequence"/>
</dbReference>
<gene>
    <name evidence="2" type="ORF">UW90_C0009G0016</name>
</gene>
<evidence type="ECO:0000313" key="3">
    <source>
        <dbReference type="Proteomes" id="UP000034368"/>
    </source>
</evidence>
<feature type="region of interest" description="Disordered" evidence="1">
    <location>
        <begin position="1"/>
        <end position="23"/>
    </location>
</feature>
<reference evidence="2 3" key="1">
    <citation type="journal article" date="2015" name="Nature">
        <title>rRNA introns, odd ribosomes, and small enigmatic genomes across a large radiation of phyla.</title>
        <authorList>
            <person name="Brown C.T."/>
            <person name="Hug L.A."/>
            <person name="Thomas B.C."/>
            <person name="Sharon I."/>
            <person name="Castelle C.J."/>
            <person name="Singh A."/>
            <person name="Wilkins M.J."/>
            <person name="Williams K.H."/>
            <person name="Banfield J.F."/>
        </authorList>
    </citation>
    <scope>NUCLEOTIDE SEQUENCE [LARGE SCALE GENOMIC DNA]</scope>
</reference>
<dbReference type="AlphaFoldDB" id="A0A0G1NA68"/>
<proteinExistence type="predicted"/>
<evidence type="ECO:0000313" key="2">
    <source>
        <dbReference type="EMBL" id="KKT89992.1"/>
    </source>
</evidence>